<name>A0A834XHD4_9FABA</name>
<dbReference type="EMBL" id="JAAIUW010000001">
    <property type="protein sequence ID" value="KAF7843981.1"/>
    <property type="molecule type" value="Genomic_DNA"/>
</dbReference>
<comment type="caution">
    <text evidence="1">The sequence shown here is derived from an EMBL/GenBank/DDBJ whole genome shotgun (WGS) entry which is preliminary data.</text>
</comment>
<organism evidence="1 2">
    <name type="scientific">Senna tora</name>
    <dbReference type="NCBI Taxonomy" id="362788"/>
    <lineage>
        <taxon>Eukaryota</taxon>
        <taxon>Viridiplantae</taxon>
        <taxon>Streptophyta</taxon>
        <taxon>Embryophyta</taxon>
        <taxon>Tracheophyta</taxon>
        <taxon>Spermatophyta</taxon>
        <taxon>Magnoliopsida</taxon>
        <taxon>eudicotyledons</taxon>
        <taxon>Gunneridae</taxon>
        <taxon>Pentapetalae</taxon>
        <taxon>rosids</taxon>
        <taxon>fabids</taxon>
        <taxon>Fabales</taxon>
        <taxon>Fabaceae</taxon>
        <taxon>Caesalpinioideae</taxon>
        <taxon>Cassia clade</taxon>
        <taxon>Senna</taxon>
    </lineage>
</organism>
<evidence type="ECO:0000313" key="2">
    <source>
        <dbReference type="Proteomes" id="UP000634136"/>
    </source>
</evidence>
<dbReference type="AlphaFoldDB" id="A0A834XHD4"/>
<sequence length="57" mass="6955">MVNNIRTRRIKGYFEDRTPGQVTQKVPWVSMMRVWWVCTLEHEFGLLRRTWIMARSS</sequence>
<reference evidence="1" key="1">
    <citation type="submission" date="2020-09" db="EMBL/GenBank/DDBJ databases">
        <title>Genome-Enabled Discovery of Anthraquinone Biosynthesis in Senna tora.</title>
        <authorList>
            <person name="Kang S.-H."/>
            <person name="Pandey R.P."/>
            <person name="Lee C.-M."/>
            <person name="Sim J.-S."/>
            <person name="Jeong J.-T."/>
            <person name="Choi B.-S."/>
            <person name="Jung M."/>
            <person name="Ginzburg D."/>
            <person name="Zhao K."/>
            <person name="Won S.Y."/>
            <person name="Oh T.-J."/>
            <person name="Yu Y."/>
            <person name="Kim N.-H."/>
            <person name="Lee O.R."/>
            <person name="Lee T.-H."/>
            <person name="Bashyal P."/>
            <person name="Kim T.-S."/>
            <person name="Lee W.-H."/>
            <person name="Kawkins C."/>
            <person name="Kim C.-K."/>
            <person name="Kim J.S."/>
            <person name="Ahn B.O."/>
            <person name="Rhee S.Y."/>
            <person name="Sohng J.K."/>
        </authorList>
    </citation>
    <scope>NUCLEOTIDE SEQUENCE</scope>
    <source>
        <tissue evidence="1">Leaf</tissue>
    </source>
</reference>
<protein>
    <submittedName>
        <fullName evidence="1">Uncharacterized protein</fullName>
    </submittedName>
</protein>
<keyword evidence="2" id="KW-1185">Reference proteome</keyword>
<accession>A0A834XHD4</accession>
<dbReference type="Proteomes" id="UP000634136">
    <property type="component" value="Unassembled WGS sequence"/>
</dbReference>
<gene>
    <name evidence="1" type="ORF">G2W53_000886</name>
</gene>
<evidence type="ECO:0000313" key="1">
    <source>
        <dbReference type="EMBL" id="KAF7843981.1"/>
    </source>
</evidence>
<proteinExistence type="predicted"/>